<dbReference type="InterPro" id="IPR052700">
    <property type="entry name" value="Carb_kinase_PfkB-like"/>
</dbReference>
<dbReference type="RefSeq" id="WP_064253252.1">
    <property type="nucleotide sequence ID" value="NZ_CP013110.1"/>
</dbReference>
<dbReference type="EMBL" id="CP013110">
    <property type="protein sequence ID" value="APG94160.1"/>
    <property type="molecule type" value="Genomic_DNA"/>
</dbReference>
<evidence type="ECO:0000256" key="3">
    <source>
        <dbReference type="ARBA" id="ARBA00022777"/>
    </source>
</evidence>
<dbReference type="PANTHER" id="PTHR43320:SF3">
    <property type="entry name" value="CARBOHYDRATE KINASE PFKB DOMAIN-CONTAINING PROTEIN"/>
    <property type="match status" value="1"/>
</dbReference>
<evidence type="ECO:0000256" key="1">
    <source>
        <dbReference type="ARBA" id="ARBA00010688"/>
    </source>
</evidence>
<keyword evidence="5" id="KW-0614">Plasmid</keyword>
<feature type="domain" description="Carbohydrate kinase PfkB" evidence="4">
    <location>
        <begin position="161"/>
        <end position="262"/>
    </location>
</feature>
<dbReference type="GO" id="GO:0016301">
    <property type="term" value="F:kinase activity"/>
    <property type="evidence" value="ECO:0007669"/>
    <property type="project" value="UniProtKB-KW"/>
</dbReference>
<keyword evidence="2" id="KW-0808">Transferase</keyword>
<evidence type="ECO:0000313" key="5">
    <source>
        <dbReference type="EMBL" id="APG94160.1"/>
    </source>
</evidence>
<reference evidence="5 6" key="1">
    <citation type="submission" date="2015-10" db="EMBL/GenBank/DDBJ databases">
        <title>Genomic differences between typical nodule nitrogen-fixing rhizobial strains and those coming from bean seeds.</title>
        <authorList>
            <person name="Peralta H."/>
            <person name="Aguilar-Vera A."/>
            <person name="Diaz R."/>
            <person name="Mora Y."/>
            <person name="Martinez-Batallar G."/>
            <person name="Salazar E."/>
            <person name="Vargas-Lagunas C."/>
            <person name="Encarnacion S."/>
            <person name="Girard L."/>
            <person name="Mora J."/>
        </authorList>
    </citation>
    <scope>NUCLEOTIDE SEQUENCE [LARGE SCALE GENOMIC DNA]</scope>
    <source>
        <strain evidence="5 6">CFNEI 73</strain>
        <plasmid evidence="5 6">C</plasmid>
    </source>
</reference>
<sequence>MTSFRLAAVGDNCIDRFRPPLSRSYVGGNAVNVAVQLARLGHQSFYFGAIGRDIDGGNVRRVLGEHGVRLDHLQERDGNTAYTDIDVTPAGDRIFVHEDFGVCAGYRPDPAEIEILKTMDHVHIGWLDDGGALRHALSAAGVSVSQDVSVNASAADLEVEGLSIAFGSAGEDDAEAERIAADFLARGARLAVVTRGGRGSLASDGREHASAGIRPVEVVDTTGAGDSFIAGFIAARMEGRSLAECLQAGRDLASLTCTHIGGFPQAPQPL</sequence>
<comment type="similarity">
    <text evidence="1">Belongs to the carbohydrate kinase PfkB family.</text>
</comment>
<dbReference type="Pfam" id="PF00294">
    <property type="entry name" value="PfkB"/>
    <property type="match status" value="2"/>
</dbReference>
<proteinExistence type="inferred from homology"/>
<keyword evidence="6" id="KW-1185">Reference proteome</keyword>
<dbReference type="PANTHER" id="PTHR43320">
    <property type="entry name" value="SUGAR KINASE"/>
    <property type="match status" value="1"/>
</dbReference>
<dbReference type="InterPro" id="IPR002173">
    <property type="entry name" value="Carboh/pur_kinase_PfkB_CS"/>
</dbReference>
<dbReference type="OrthoDB" id="9775849at2"/>
<dbReference type="PROSITE" id="PS00583">
    <property type="entry name" value="PFKB_KINASES_1"/>
    <property type="match status" value="1"/>
</dbReference>
<dbReference type="InterPro" id="IPR011611">
    <property type="entry name" value="PfkB_dom"/>
</dbReference>
<feature type="domain" description="Carbohydrate kinase PfkB" evidence="4">
    <location>
        <begin position="24"/>
        <end position="96"/>
    </location>
</feature>
<dbReference type="PROSITE" id="PS00584">
    <property type="entry name" value="PFKB_KINASES_2"/>
    <property type="match status" value="1"/>
</dbReference>
<gene>
    <name evidence="5" type="primary">frlD</name>
    <name evidence="5" type="ORF">SAMCFNEI73_pC0439</name>
</gene>
<name>A0A1L3LVN8_9HYPH</name>
<keyword evidence="3 5" id="KW-0418">Kinase</keyword>
<dbReference type="Proteomes" id="UP000182306">
    <property type="component" value="Plasmid C"/>
</dbReference>
<protein>
    <submittedName>
        <fullName evidence="5">Fructoselysine kinase FrlD</fullName>
    </submittedName>
</protein>
<evidence type="ECO:0000313" key="6">
    <source>
        <dbReference type="Proteomes" id="UP000182306"/>
    </source>
</evidence>
<dbReference type="KEGG" id="same:SAMCFNEI73_pC0439"/>
<evidence type="ECO:0000259" key="4">
    <source>
        <dbReference type="Pfam" id="PF00294"/>
    </source>
</evidence>
<dbReference type="Gene3D" id="3.40.1190.20">
    <property type="match status" value="1"/>
</dbReference>
<accession>A0A1L3LVN8</accession>
<geneLocation type="plasmid" evidence="5 6">
    <name>C</name>
</geneLocation>
<organism evidence="5 6">
    <name type="scientific">Sinorhizobium americanum</name>
    <dbReference type="NCBI Taxonomy" id="194963"/>
    <lineage>
        <taxon>Bacteria</taxon>
        <taxon>Pseudomonadati</taxon>
        <taxon>Pseudomonadota</taxon>
        <taxon>Alphaproteobacteria</taxon>
        <taxon>Hyphomicrobiales</taxon>
        <taxon>Rhizobiaceae</taxon>
        <taxon>Sinorhizobium/Ensifer group</taxon>
        <taxon>Sinorhizobium</taxon>
    </lineage>
</organism>
<evidence type="ECO:0000256" key="2">
    <source>
        <dbReference type="ARBA" id="ARBA00022679"/>
    </source>
</evidence>
<dbReference type="InterPro" id="IPR029056">
    <property type="entry name" value="Ribokinase-like"/>
</dbReference>
<dbReference type="SUPFAM" id="SSF53613">
    <property type="entry name" value="Ribokinase-like"/>
    <property type="match status" value="1"/>
</dbReference>
<dbReference type="AlphaFoldDB" id="A0A1L3LVN8"/>